<name>A0A6A5WS99_9PLEO</name>
<dbReference type="AlphaFoldDB" id="A0A6A5WS99"/>
<accession>A0A6A5WS99</accession>
<keyword evidence="3" id="KW-1185">Reference proteome</keyword>
<sequence>MSGADNDYIQWGWWTDHGAGRSYVLVKEETSVMISNMLAVTLALSLTRLLVFVKLGWNWLTMKIQACAYQPTQADETDPLLQGMDYDDTDLQPIPPAHRRHNQTLDAINATISNAPSLESIPGRMLRRYVFVPRPTNATPSQERSLRTWLSDQTRHMKAHSWQATGGLTLSVLFLAIFAGYQVIAVYASRIVGSITVRSNSPYSGSWSPNIPDSPVHITNTSVLTMDYNSEDCALFYKRRIGHYEHHNVTCPYRGGLCSQGMTSAFELDTGFQSATIVGINLKHTAQFRFKMVCSPVVAEPPYIRSKIIDSFGTRQVDYLYGDGWGIVNDGNKTFGEVVQDPAHTTWAPAQYMIREIKGNVLRLPGSTSPRQWIPELDVPDSRVFLYFILPLNILYTNPSTDPIFPATVLAAHMEIGNPLYTTPNQHSTVLACTDSMTFRNPMSNATWFPRYQNLSQLHLPEWKHYHDVVSSLHIMNASYLASELFKSRYTSLADYSNAPWHIHDFYSSPLDPEQWKVEARRIFEARLSIFQYHFRGVASGQAHSLPHAENALKNYGVDARGKVLFQARGWKNIKVLETGLLLGVCVGLWVAPIEIGDTVLLIWVMRKIKAQLDQKVIGDWFQAVLRGLKRR</sequence>
<reference evidence="2" key="1">
    <citation type="journal article" date="2020" name="Stud. Mycol.">
        <title>101 Dothideomycetes genomes: a test case for predicting lifestyles and emergence of pathogens.</title>
        <authorList>
            <person name="Haridas S."/>
            <person name="Albert R."/>
            <person name="Binder M."/>
            <person name="Bloem J."/>
            <person name="Labutti K."/>
            <person name="Salamov A."/>
            <person name="Andreopoulos B."/>
            <person name="Baker S."/>
            <person name="Barry K."/>
            <person name="Bills G."/>
            <person name="Bluhm B."/>
            <person name="Cannon C."/>
            <person name="Castanera R."/>
            <person name="Culley D."/>
            <person name="Daum C."/>
            <person name="Ezra D."/>
            <person name="Gonzalez J."/>
            <person name="Henrissat B."/>
            <person name="Kuo A."/>
            <person name="Liang C."/>
            <person name="Lipzen A."/>
            <person name="Lutzoni F."/>
            <person name="Magnuson J."/>
            <person name="Mondo S."/>
            <person name="Nolan M."/>
            <person name="Ohm R."/>
            <person name="Pangilinan J."/>
            <person name="Park H.-J."/>
            <person name="Ramirez L."/>
            <person name="Alfaro M."/>
            <person name="Sun H."/>
            <person name="Tritt A."/>
            <person name="Yoshinaga Y."/>
            <person name="Zwiers L.-H."/>
            <person name="Turgeon B."/>
            <person name="Goodwin S."/>
            <person name="Spatafora J."/>
            <person name="Crous P."/>
            <person name="Grigoriev I."/>
        </authorList>
    </citation>
    <scope>NUCLEOTIDE SEQUENCE</scope>
    <source>
        <strain evidence="2">CBS 123094</strain>
    </source>
</reference>
<protein>
    <submittedName>
        <fullName evidence="2">Uncharacterized protein</fullName>
    </submittedName>
</protein>
<keyword evidence="1" id="KW-0812">Transmembrane</keyword>
<organism evidence="2 3">
    <name type="scientific">Amniculicola lignicola CBS 123094</name>
    <dbReference type="NCBI Taxonomy" id="1392246"/>
    <lineage>
        <taxon>Eukaryota</taxon>
        <taxon>Fungi</taxon>
        <taxon>Dikarya</taxon>
        <taxon>Ascomycota</taxon>
        <taxon>Pezizomycotina</taxon>
        <taxon>Dothideomycetes</taxon>
        <taxon>Pleosporomycetidae</taxon>
        <taxon>Pleosporales</taxon>
        <taxon>Amniculicolaceae</taxon>
        <taxon>Amniculicola</taxon>
    </lineage>
</organism>
<evidence type="ECO:0000256" key="1">
    <source>
        <dbReference type="SAM" id="Phobius"/>
    </source>
</evidence>
<dbReference type="EMBL" id="ML977574">
    <property type="protein sequence ID" value="KAF2003061.1"/>
    <property type="molecule type" value="Genomic_DNA"/>
</dbReference>
<dbReference type="OrthoDB" id="3540210at2759"/>
<feature type="transmembrane region" description="Helical" evidence="1">
    <location>
        <begin position="165"/>
        <end position="188"/>
    </location>
</feature>
<gene>
    <name evidence="2" type="ORF">P154DRAFT_109934</name>
</gene>
<feature type="transmembrane region" description="Helical" evidence="1">
    <location>
        <begin position="32"/>
        <end position="53"/>
    </location>
</feature>
<keyword evidence="1" id="KW-1133">Transmembrane helix</keyword>
<evidence type="ECO:0000313" key="3">
    <source>
        <dbReference type="Proteomes" id="UP000799779"/>
    </source>
</evidence>
<evidence type="ECO:0000313" key="2">
    <source>
        <dbReference type="EMBL" id="KAF2003061.1"/>
    </source>
</evidence>
<dbReference type="Proteomes" id="UP000799779">
    <property type="component" value="Unassembled WGS sequence"/>
</dbReference>
<keyword evidence="1" id="KW-0472">Membrane</keyword>
<proteinExistence type="predicted"/>